<dbReference type="Pfam" id="PF00172">
    <property type="entry name" value="Zn_clus"/>
    <property type="match status" value="1"/>
</dbReference>
<dbReference type="InterPro" id="IPR001138">
    <property type="entry name" value="Zn2Cys6_DnaBD"/>
</dbReference>
<evidence type="ECO:0000256" key="1">
    <source>
        <dbReference type="SAM" id="MobiDB-lite"/>
    </source>
</evidence>
<dbReference type="PROSITE" id="PS50048">
    <property type="entry name" value="ZN2_CY6_FUNGAL_2"/>
    <property type="match status" value="1"/>
</dbReference>
<name>A0A397W332_9GLOM</name>
<dbReference type="EMBL" id="QKWP01000045">
    <property type="protein sequence ID" value="RIB29150.1"/>
    <property type="molecule type" value="Genomic_DNA"/>
</dbReference>
<dbReference type="SMART" id="SM00066">
    <property type="entry name" value="GAL4"/>
    <property type="match status" value="1"/>
</dbReference>
<dbReference type="PROSITE" id="PS00463">
    <property type="entry name" value="ZN2_CY6_FUNGAL_1"/>
    <property type="match status" value="1"/>
</dbReference>
<evidence type="ECO:0000313" key="3">
    <source>
        <dbReference type="EMBL" id="RIB29150.1"/>
    </source>
</evidence>
<evidence type="ECO:0000259" key="2">
    <source>
        <dbReference type="PROSITE" id="PS50048"/>
    </source>
</evidence>
<protein>
    <recommendedName>
        <fullName evidence="2">Zn(2)-C6 fungal-type domain-containing protein</fullName>
    </recommendedName>
</protein>
<dbReference type="Proteomes" id="UP000266673">
    <property type="component" value="Unassembled WGS sequence"/>
</dbReference>
<comment type="caution">
    <text evidence="3">The sequence shown here is derived from an EMBL/GenBank/DDBJ whole genome shotgun (WGS) entry which is preliminary data.</text>
</comment>
<sequence>MSPIQSIRLNVSFACDSCKDLKIKCDSITFIMPTMKCTQCIKRNRECTFNTKRIKRGPKPKSPNNRSCMETENNPIHENHIDPPTKICDQRINELICDLSNEEIKFLNNIYTKEQLPQILAILKFTTKQPCPSMVIAGHHCHAGCIIR</sequence>
<gene>
    <name evidence="3" type="ORF">C2G38_2305903</name>
</gene>
<keyword evidence="4" id="KW-1185">Reference proteome</keyword>
<evidence type="ECO:0000313" key="4">
    <source>
        <dbReference type="Proteomes" id="UP000266673"/>
    </source>
</evidence>
<dbReference type="GO" id="GO:0008270">
    <property type="term" value="F:zinc ion binding"/>
    <property type="evidence" value="ECO:0007669"/>
    <property type="project" value="InterPro"/>
</dbReference>
<dbReference type="SUPFAM" id="SSF57701">
    <property type="entry name" value="Zn2/Cys6 DNA-binding domain"/>
    <property type="match status" value="1"/>
</dbReference>
<dbReference type="InterPro" id="IPR036864">
    <property type="entry name" value="Zn2-C6_fun-type_DNA-bd_sf"/>
</dbReference>
<dbReference type="OrthoDB" id="10261408at2759"/>
<dbReference type="CDD" id="cd00067">
    <property type="entry name" value="GAL4"/>
    <property type="match status" value="1"/>
</dbReference>
<dbReference type="AlphaFoldDB" id="A0A397W332"/>
<dbReference type="Gene3D" id="4.10.240.10">
    <property type="entry name" value="Zn(2)-C6 fungal-type DNA-binding domain"/>
    <property type="match status" value="1"/>
</dbReference>
<reference evidence="3 4" key="1">
    <citation type="submission" date="2018-06" db="EMBL/GenBank/DDBJ databases">
        <title>Comparative genomics reveals the genomic features of Rhizophagus irregularis, R. cerebriforme, R. diaphanum and Gigaspora rosea, and their symbiotic lifestyle signature.</title>
        <authorList>
            <person name="Morin E."/>
            <person name="San Clemente H."/>
            <person name="Chen E.C.H."/>
            <person name="De La Providencia I."/>
            <person name="Hainaut M."/>
            <person name="Kuo A."/>
            <person name="Kohler A."/>
            <person name="Murat C."/>
            <person name="Tang N."/>
            <person name="Roy S."/>
            <person name="Loubradou J."/>
            <person name="Henrissat B."/>
            <person name="Grigoriev I.V."/>
            <person name="Corradi N."/>
            <person name="Roux C."/>
            <person name="Martin F.M."/>
        </authorList>
    </citation>
    <scope>NUCLEOTIDE SEQUENCE [LARGE SCALE GENOMIC DNA]</scope>
    <source>
        <strain evidence="3 4">DAOM 194757</strain>
    </source>
</reference>
<proteinExistence type="predicted"/>
<dbReference type="GO" id="GO:0000981">
    <property type="term" value="F:DNA-binding transcription factor activity, RNA polymerase II-specific"/>
    <property type="evidence" value="ECO:0007669"/>
    <property type="project" value="InterPro"/>
</dbReference>
<organism evidence="3 4">
    <name type="scientific">Gigaspora rosea</name>
    <dbReference type="NCBI Taxonomy" id="44941"/>
    <lineage>
        <taxon>Eukaryota</taxon>
        <taxon>Fungi</taxon>
        <taxon>Fungi incertae sedis</taxon>
        <taxon>Mucoromycota</taxon>
        <taxon>Glomeromycotina</taxon>
        <taxon>Glomeromycetes</taxon>
        <taxon>Diversisporales</taxon>
        <taxon>Gigasporaceae</taxon>
        <taxon>Gigaspora</taxon>
    </lineage>
</organism>
<feature type="domain" description="Zn(2)-C6 fungal-type" evidence="2">
    <location>
        <begin position="14"/>
        <end position="49"/>
    </location>
</feature>
<accession>A0A397W332</accession>
<feature type="region of interest" description="Disordered" evidence="1">
    <location>
        <begin position="53"/>
        <end position="75"/>
    </location>
</feature>
<feature type="compositionally biased region" description="Polar residues" evidence="1">
    <location>
        <begin position="62"/>
        <end position="74"/>
    </location>
</feature>